<accession>A0A0R1SRV7</accession>
<evidence type="ECO:0000313" key="2">
    <source>
        <dbReference type="Proteomes" id="UP000052013"/>
    </source>
</evidence>
<sequence length="87" mass="10254">MDKLNRKLRKHFESLLTNYLLEETLQADFGRMHQSVGSPQLVSQLIQSREQPVKRVVRKMSDERLVNQLKQVQSLSVEIEQDLKIYS</sequence>
<dbReference type="PATRIC" id="fig|1423739.3.peg.1655"/>
<dbReference type="AlphaFoldDB" id="A0A0R1SRV7"/>
<organism evidence="1 2">
    <name type="scientific">Lentilactobacillus diolivorans DSM 14421</name>
    <dbReference type="NCBI Taxonomy" id="1423739"/>
    <lineage>
        <taxon>Bacteria</taxon>
        <taxon>Bacillati</taxon>
        <taxon>Bacillota</taxon>
        <taxon>Bacilli</taxon>
        <taxon>Lactobacillales</taxon>
        <taxon>Lactobacillaceae</taxon>
        <taxon>Lentilactobacillus</taxon>
    </lineage>
</organism>
<comment type="caution">
    <text evidence="1">The sequence shown here is derived from an EMBL/GenBank/DDBJ whole genome shotgun (WGS) entry which is preliminary data.</text>
</comment>
<dbReference type="RefSeq" id="WP_057863744.1">
    <property type="nucleotide sequence ID" value="NZ_AZEY01000014.1"/>
</dbReference>
<evidence type="ECO:0000313" key="1">
    <source>
        <dbReference type="EMBL" id="KRL69218.1"/>
    </source>
</evidence>
<dbReference type="STRING" id="1423739.FC85_GL001577"/>
<gene>
    <name evidence="1" type="ORF">FC85_GL001577</name>
</gene>
<protein>
    <submittedName>
        <fullName evidence="1">Uncharacterized protein</fullName>
    </submittedName>
</protein>
<proteinExistence type="predicted"/>
<dbReference type="EMBL" id="AZEY01000014">
    <property type="protein sequence ID" value="KRL69218.1"/>
    <property type="molecule type" value="Genomic_DNA"/>
</dbReference>
<dbReference type="Proteomes" id="UP000052013">
    <property type="component" value="Unassembled WGS sequence"/>
</dbReference>
<reference evidence="1 2" key="1">
    <citation type="journal article" date="2015" name="Genome Announc.">
        <title>Expanding the biotechnology potential of lactobacilli through comparative genomics of 213 strains and associated genera.</title>
        <authorList>
            <person name="Sun Z."/>
            <person name="Harris H.M."/>
            <person name="McCann A."/>
            <person name="Guo C."/>
            <person name="Argimon S."/>
            <person name="Zhang W."/>
            <person name="Yang X."/>
            <person name="Jeffery I.B."/>
            <person name="Cooney J.C."/>
            <person name="Kagawa T.F."/>
            <person name="Liu W."/>
            <person name="Song Y."/>
            <person name="Salvetti E."/>
            <person name="Wrobel A."/>
            <person name="Rasinkangas P."/>
            <person name="Parkhill J."/>
            <person name="Rea M.C."/>
            <person name="O'Sullivan O."/>
            <person name="Ritari J."/>
            <person name="Douillard F.P."/>
            <person name="Paul Ross R."/>
            <person name="Yang R."/>
            <person name="Briner A.E."/>
            <person name="Felis G.E."/>
            <person name="de Vos W.M."/>
            <person name="Barrangou R."/>
            <person name="Klaenhammer T.R."/>
            <person name="Caufield P.W."/>
            <person name="Cui Y."/>
            <person name="Zhang H."/>
            <person name="O'Toole P.W."/>
        </authorList>
    </citation>
    <scope>NUCLEOTIDE SEQUENCE [LARGE SCALE GENOMIC DNA]</scope>
    <source>
        <strain evidence="1 2">DSM 14421</strain>
    </source>
</reference>
<name>A0A0R1SRV7_9LACO</name>